<protein>
    <recommendedName>
        <fullName evidence="3">DUF4249 domain-containing protein</fullName>
    </recommendedName>
</protein>
<evidence type="ECO:0000313" key="1">
    <source>
        <dbReference type="EMBL" id="SMO44838.1"/>
    </source>
</evidence>
<keyword evidence="2" id="KW-1185">Reference proteome</keyword>
<dbReference type="PROSITE" id="PS51257">
    <property type="entry name" value="PROKAR_LIPOPROTEIN"/>
    <property type="match status" value="1"/>
</dbReference>
<evidence type="ECO:0008006" key="3">
    <source>
        <dbReference type="Google" id="ProtNLM"/>
    </source>
</evidence>
<dbReference type="Pfam" id="PF14054">
    <property type="entry name" value="DUF4249"/>
    <property type="match status" value="1"/>
</dbReference>
<evidence type="ECO:0000313" key="2">
    <source>
        <dbReference type="Proteomes" id="UP000315971"/>
    </source>
</evidence>
<dbReference type="OrthoDB" id="637707at2"/>
<dbReference type="Proteomes" id="UP000315971">
    <property type="component" value="Unassembled WGS sequence"/>
</dbReference>
<name>A0A521BCN0_9SPHI</name>
<organism evidence="1 2">
    <name type="scientific">Solitalea koreensis</name>
    <dbReference type="NCBI Taxonomy" id="543615"/>
    <lineage>
        <taxon>Bacteria</taxon>
        <taxon>Pseudomonadati</taxon>
        <taxon>Bacteroidota</taxon>
        <taxon>Sphingobacteriia</taxon>
        <taxon>Sphingobacteriales</taxon>
        <taxon>Sphingobacteriaceae</taxon>
        <taxon>Solitalea</taxon>
    </lineage>
</organism>
<gene>
    <name evidence="1" type="ORF">SAMN06265350_10294</name>
</gene>
<proteinExistence type="predicted"/>
<dbReference type="AlphaFoldDB" id="A0A521BCN0"/>
<accession>A0A521BCN0</accession>
<sequence length="276" mass="31042">MKKIINIYLPVLIAFVFAACEDVVNVKLEQGPKQLVVDGWITDRIIPDTITLSTTAAYFENQSTPKVSGAKVVLSNNEGVTEKLTEVKPGKYLVQTIKSKVGGKYTLTIEFEGENYEAKTEAMRSGLRLDSLTYEFKKKSAFIEEEGYVVKMSGQELEGKGDSYRFKIMKNGVYLKQDLRYWNDDYVDGKYLKDVEFRDQKPFALGDKVSVETYSITKDAYHFFDEMDKQIHNGGLFANPPANVRTNIKNVNPNSSKKAVGYFGASLVTTIEGVVK</sequence>
<dbReference type="RefSeq" id="WP_142601540.1">
    <property type="nucleotide sequence ID" value="NZ_FXSZ01000002.1"/>
</dbReference>
<dbReference type="InterPro" id="IPR025345">
    <property type="entry name" value="DUF4249"/>
</dbReference>
<dbReference type="EMBL" id="FXSZ01000002">
    <property type="protein sequence ID" value="SMO44838.1"/>
    <property type="molecule type" value="Genomic_DNA"/>
</dbReference>
<reference evidence="1 2" key="1">
    <citation type="submission" date="2017-05" db="EMBL/GenBank/DDBJ databases">
        <authorList>
            <person name="Varghese N."/>
            <person name="Submissions S."/>
        </authorList>
    </citation>
    <scope>NUCLEOTIDE SEQUENCE [LARGE SCALE GENOMIC DNA]</scope>
    <source>
        <strain evidence="1 2">DSM 21342</strain>
    </source>
</reference>